<keyword evidence="5" id="KW-0472">Membrane</keyword>
<feature type="domain" description="TonB-dependent receptor-like beta-barrel" evidence="7">
    <location>
        <begin position="298"/>
        <end position="754"/>
    </location>
</feature>
<keyword evidence="6" id="KW-0998">Cell outer membrane</keyword>
<dbReference type="GO" id="GO:0009279">
    <property type="term" value="C:cell outer membrane"/>
    <property type="evidence" value="ECO:0007669"/>
    <property type="project" value="UniProtKB-SubCell"/>
</dbReference>
<evidence type="ECO:0000256" key="2">
    <source>
        <dbReference type="ARBA" id="ARBA00022448"/>
    </source>
</evidence>
<evidence type="ECO:0000256" key="4">
    <source>
        <dbReference type="ARBA" id="ARBA00023077"/>
    </source>
</evidence>
<evidence type="ECO:0000256" key="6">
    <source>
        <dbReference type="ARBA" id="ARBA00023237"/>
    </source>
</evidence>
<feature type="domain" description="TonB-dependent receptor plug" evidence="8">
    <location>
        <begin position="3"/>
        <end position="100"/>
    </location>
</feature>
<sequence length="805" mass="85298">MVKNVVPSFYVPQNAISDASTFVRAPSLRGLGADQVLVMINGKRYNRAALVQVYTGADTALSFGSQGADIGNIPAIALDNLQILRDGATAQYGSDAIGGVINYQISKSTDFEVQAIYGQAYEGDGVRKQLSARGGLDLGGNGFVTLAAEWFDDEGTSRGATRPIALELARTNPSVANRIPNAPDGPAQIWGSSPTNGWKAFLNAGYDISDETELYLTANVASSEADQSFNYRSSISAPVPLVVDIGTGAPATRSPGRNGSFNTIFLTPCPTGNLTCPAGGFVNNTNTFSFATVYPGGFTPRFMGKVDQAYGTAGMRGKVESGLTYDVSATFAENSLDLSMTQSLSASYGPQSQTSFEFGKLIQTEQVVNADFTYPVGLGFASPVTLSAGAEYRNEEYENTPGDLQSYGAGPYSRQPLYNLVAPGVYAPALNTGGQQIVATQSPAASGYGGTSPTFAGKRSQSSYGFYTGAETDITSQLSVGAALRWEDYSTFGSTVVGKLNALFRATDILSLRGTIGTGFHAPSPGQNNTQIVTTNFRSGNQVQTGTYPVTSPIAQYYGATSLDPEESVNFGVGFVLEPMDALTVTVDGYSIRVKDRIGLSQTFTVTPADLAALPALAVVGVDGDVNYFTNGFDVKTEGVDAIGTYKTELMGEDLTLSLAYNYNKSTVTDFNPAVISAAQRSNISNLAPKHRLVAAGSWQIGDFTINARGNYYGSWSNELEYPGQKFGAKVLADFDVSYTFADRYTITVGANNLFDEYPDAIAPSTVNPVYALTNSLGDGQIYPRSGGPFGMNGGFWYTRLRITS</sequence>
<evidence type="ECO:0000259" key="8">
    <source>
        <dbReference type="Pfam" id="PF07715"/>
    </source>
</evidence>
<accession>A0A6J6A157</accession>
<dbReference type="Gene3D" id="2.40.170.20">
    <property type="entry name" value="TonB-dependent receptor, beta-barrel domain"/>
    <property type="match status" value="1"/>
</dbReference>
<name>A0A6J6A157_9ZZZZ</name>
<organism evidence="9">
    <name type="scientific">freshwater metagenome</name>
    <dbReference type="NCBI Taxonomy" id="449393"/>
    <lineage>
        <taxon>unclassified sequences</taxon>
        <taxon>metagenomes</taxon>
        <taxon>ecological metagenomes</taxon>
    </lineage>
</organism>
<dbReference type="Pfam" id="PF00593">
    <property type="entry name" value="TonB_dep_Rec_b-barrel"/>
    <property type="match status" value="1"/>
</dbReference>
<dbReference type="InterPro" id="IPR000531">
    <property type="entry name" value="Beta-barrel_TonB"/>
</dbReference>
<evidence type="ECO:0000313" key="9">
    <source>
        <dbReference type="EMBL" id="CAB4347518.1"/>
    </source>
</evidence>
<keyword evidence="4" id="KW-0798">TonB box</keyword>
<evidence type="ECO:0000256" key="3">
    <source>
        <dbReference type="ARBA" id="ARBA00022692"/>
    </source>
</evidence>
<dbReference type="PANTHER" id="PTHR47234:SF3">
    <property type="entry name" value="SECRETIN_TONB SHORT N-TERMINAL DOMAIN-CONTAINING PROTEIN"/>
    <property type="match status" value="1"/>
</dbReference>
<dbReference type="InterPro" id="IPR036942">
    <property type="entry name" value="Beta-barrel_TonB_sf"/>
</dbReference>
<dbReference type="InterPro" id="IPR037066">
    <property type="entry name" value="Plug_dom_sf"/>
</dbReference>
<dbReference type="InterPro" id="IPR039426">
    <property type="entry name" value="TonB-dep_rcpt-like"/>
</dbReference>
<evidence type="ECO:0000256" key="5">
    <source>
        <dbReference type="ARBA" id="ARBA00023136"/>
    </source>
</evidence>
<gene>
    <name evidence="9" type="ORF">UFOPK3547_01713</name>
</gene>
<protein>
    <submittedName>
        <fullName evidence="9">Unannotated protein</fullName>
    </submittedName>
</protein>
<reference evidence="9" key="1">
    <citation type="submission" date="2020-05" db="EMBL/GenBank/DDBJ databases">
        <authorList>
            <person name="Chiriac C."/>
            <person name="Salcher M."/>
            <person name="Ghai R."/>
            <person name="Kavagutti S V."/>
        </authorList>
    </citation>
    <scope>NUCLEOTIDE SEQUENCE</scope>
</reference>
<dbReference type="PROSITE" id="PS52016">
    <property type="entry name" value="TONB_DEPENDENT_REC_3"/>
    <property type="match status" value="1"/>
</dbReference>
<keyword evidence="3" id="KW-0812">Transmembrane</keyword>
<evidence type="ECO:0000259" key="7">
    <source>
        <dbReference type="Pfam" id="PF00593"/>
    </source>
</evidence>
<dbReference type="PANTHER" id="PTHR47234">
    <property type="match status" value="1"/>
</dbReference>
<proteinExistence type="predicted"/>
<keyword evidence="2" id="KW-0813">Transport</keyword>
<dbReference type="Pfam" id="PF07715">
    <property type="entry name" value="Plug"/>
    <property type="match status" value="1"/>
</dbReference>
<dbReference type="Gene3D" id="2.170.130.10">
    <property type="entry name" value="TonB-dependent receptor, plug domain"/>
    <property type="match status" value="1"/>
</dbReference>
<dbReference type="SUPFAM" id="SSF56935">
    <property type="entry name" value="Porins"/>
    <property type="match status" value="1"/>
</dbReference>
<evidence type="ECO:0000256" key="1">
    <source>
        <dbReference type="ARBA" id="ARBA00004571"/>
    </source>
</evidence>
<dbReference type="AlphaFoldDB" id="A0A6J6A157"/>
<dbReference type="EMBL" id="CAESAN010000214">
    <property type="protein sequence ID" value="CAB4347518.1"/>
    <property type="molecule type" value="Genomic_DNA"/>
</dbReference>
<comment type="subcellular location">
    <subcellularLocation>
        <location evidence="1">Cell outer membrane</location>
        <topology evidence="1">Multi-pass membrane protein</topology>
    </subcellularLocation>
</comment>
<dbReference type="InterPro" id="IPR012910">
    <property type="entry name" value="Plug_dom"/>
</dbReference>